<comment type="caution">
    <text evidence="5">The sequence shown here is derived from an EMBL/GenBank/DDBJ whole genome shotgun (WGS) entry which is preliminary data.</text>
</comment>
<proteinExistence type="predicted"/>
<name>A0A5C5VBA7_9BACT</name>
<keyword evidence="2" id="KW-0808">Transferase</keyword>
<evidence type="ECO:0000256" key="2">
    <source>
        <dbReference type="ARBA" id="ARBA00022679"/>
    </source>
</evidence>
<reference evidence="5 6" key="1">
    <citation type="submission" date="2019-02" db="EMBL/GenBank/DDBJ databases">
        <title>Deep-cultivation of Planctomycetes and their phenomic and genomic characterization uncovers novel biology.</title>
        <authorList>
            <person name="Wiegand S."/>
            <person name="Jogler M."/>
            <person name="Boedeker C."/>
            <person name="Pinto D."/>
            <person name="Vollmers J."/>
            <person name="Rivas-Marin E."/>
            <person name="Kohn T."/>
            <person name="Peeters S.H."/>
            <person name="Heuer A."/>
            <person name="Rast P."/>
            <person name="Oberbeckmann S."/>
            <person name="Bunk B."/>
            <person name="Jeske O."/>
            <person name="Meyerdierks A."/>
            <person name="Storesund J.E."/>
            <person name="Kallscheuer N."/>
            <person name="Luecker S."/>
            <person name="Lage O.M."/>
            <person name="Pohl T."/>
            <person name="Merkel B.J."/>
            <person name="Hornburger P."/>
            <person name="Mueller R.-W."/>
            <person name="Bruemmer F."/>
            <person name="Labrenz M."/>
            <person name="Spormann A.M."/>
            <person name="Op Den Camp H."/>
            <person name="Overmann J."/>
            <person name="Amann R."/>
            <person name="Jetten M.S.M."/>
            <person name="Mascher T."/>
            <person name="Medema M.H."/>
            <person name="Devos D.P."/>
            <person name="Kaster A.-K."/>
            <person name="Ovreas L."/>
            <person name="Rohde M."/>
            <person name="Galperin M.Y."/>
            <person name="Jogler C."/>
        </authorList>
    </citation>
    <scope>NUCLEOTIDE SEQUENCE [LARGE SCALE GENOMIC DNA]</scope>
    <source>
        <strain evidence="5 6">Enr8</strain>
    </source>
</reference>
<dbReference type="PANTHER" id="PTHR20961">
    <property type="entry name" value="GLYCOSYLTRANSFERASE"/>
    <property type="match status" value="1"/>
</dbReference>
<evidence type="ECO:0000256" key="3">
    <source>
        <dbReference type="ARBA" id="ARBA00023180"/>
    </source>
</evidence>
<feature type="domain" description="Glycosyltransferase 61 catalytic" evidence="4">
    <location>
        <begin position="160"/>
        <end position="329"/>
    </location>
</feature>
<evidence type="ECO:0000259" key="4">
    <source>
        <dbReference type="Pfam" id="PF04577"/>
    </source>
</evidence>
<evidence type="ECO:0000313" key="5">
    <source>
        <dbReference type="EMBL" id="TWT34875.1"/>
    </source>
</evidence>
<dbReference type="EMBL" id="SJPF01000002">
    <property type="protein sequence ID" value="TWT34875.1"/>
    <property type="molecule type" value="Genomic_DNA"/>
</dbReference>
<keyword evidence="3" id="KW-0325">Glycoprotein</keyword>
<organism evidence="5 6">
    <name type="scientific">Blastopirellula retiformator</name>
    <dbReference type="NCBI Taxonomy" id="2527970"/>
    <lineage>
        <taxon>Bacteria</taxon>
        <taxon>Pseudomonadati</taxon>
        <taxon>Planctomycetota</taxon>
        <taxon>Planctomycetia</taxon>
        <taxon>Pirellulales</taxon>
        <taxon>Pirellulaceae</taxon>
        <taxon>Blastopirellula</taxon>
    </lineage>
</organism>
<protein>
    <recommendedName>
        <fullName evidence="4">Glycosyltransferase 61 catalytic domain-containing protein</fullName>
    </recommendedName>
</protein>
<dbReference type="AlphaFoldDB" id="A0A5C5VBA7"/>
<dbReference type="Pfam" id="PF04577">
    <property type="entry name" value="Glyco_transf_61"/>
    <property type="match status" value="1"/>
</dbReference>
<sequence length="397" mass="44950">MRFNTDGFRRIRNIALRAWWKGFGVAAPTKVCHEAKPQIEVEPASQYEYGQRTMYGAIDEVGPAVEQMIAGDHLSVHDRQWNGESTIDYPASGISFLDQGSVVGRSGILISPEHGVMEDLGGSSLASLLDNEAPPSHLPRPTKVKGDVLAMTRFLAHRNYYHWTLEMLSQLRLLEQADVSYDYVAASKRRAFARQTLELLGIPAEKIVLTNHYTHLQADRLIVPSAGHFYPQAEGVRYLRERMRRQSWSHYDRDDRLKLYIARRKSLSRNIVNEEELFAQLEPLGFQKVYLEYLPLKRQIQLFQRAGVVVGPHGAGFTNLVYSPPRTAVFEITPTCRPALFFHYLAEINEQPHAVYFGQPAGQRGSDANIQVDAQDVRRSLSEFLETIGSDRQLAAA</sequence>
<dbReference type="InterPro" id="IPR049625">
    <property type="entry name" value="Glyco_transf_61_cat"/>
</dbReference>
<accession>A0A5C5VBA7</accession>
<dbReference type="RefSeq" id="WP_146431479.1">
    <property type="nucleotide sequence ID" value="NZ_SJPF01000002.1"/>
</dbReference>
<evidence type="ECO:0000313" key="6">
    <source>
        <dbReference type="Proteomes" id="UP000318878"/>
    </source>
</evidence>
<dbReference type="GO" id="GO:0016757">
    <property type="term" value="F:glycosyltransferase activity"/>
    <property type="evidence" value="ECO:0007669"/>
    <property type="project" value="UniProtKB-KW"/>
</dbReference>
<keyword evidence="6" id="KW-1185">Reference proteome</keyword>
<dbReference type="OrthoDB" id="182122at2"/>
<dbReference type="Proteomes" id="UP000318878">
    <property type="component" value="Unassembled WGS sequence"/>
</dbReference>
<keyword evidence="1" id="KW-0328">Glycosyltransferase</keyword>
<dbReference type="InterPro" id="IPR007657">
    <property type="entry name" value="Glycosyltransferase_61"/>
</dbReference>
<gene>
    <name evidence="5" type="ORF">Enr8_22900</name>
</gene>
<evidence type="ECO:0000256" key="1">
    <source>
        <dbReference type="ARBA" id="ARBA00022676"/>
    </source>
</evidence>